<evidence type="ECO:0000313" key="3">
    <source>
        <dbReference type="Proteomes" id="UP000198848"/>
    </source>
</evidence>
<sequence length="89" mass="9510">MLSEGYLDNCFIVFGMFGDATPTGAFSEVQAVLMGVVVLSIAVTIGLYSLGLPVGPVGVTFLLVFFGTMVLAWPLFEKARPTHAHSDRD</sequence>
<protein>
    <submittedName>
        <fullName evidence="2">Uncharacterized protein</fullName>
    </submittedName>
</protein>
<evidence type="ECO:0000256" key="1">
    <source>
        <dbReference type="SAM" id="Phobius"/>
    </source>
</evidence>
<organism evidence="2 3">
    <name type="scientific">Natronobacterium texcoconense</name>
    <dbReference type="NCBI Taxonomy" id="1095778"/>
    <lineage>
        <taxon>Archaea</taxon>
        <taxon>Methanobacteriati</taxon>
        <taxon>Methanobacteriota</taxon>
        <taxon>Stenosarchaea group</taxon>
        <taxon>Halobacteria</taxon>
        <taxon>Halobacteriales</taxon>
        <taxon>Natrialbaceae</taxon>
        <taxon>Natronobacterium</taxon>
    </lineage>
</organism>
<name>A0A1H1IVX2_NATTX</name>
<keyword evidence="1" id="KW-0812">Transmembrane</keyword>
<dbReference type="Proteomes" id="UP000198848">
    <property type="component" value="Unassembled WGS sequence"/>
</dbReference>
<keyword evidence="1" id="KW-0472">Membrane</keyword>
<reference evidence="3" key="1">
    <citation type="submission" date="2016-10" db="EMBL/GenBank/DDBJ databases">
        <authorList>
            <person name="Varghese N."/>
            <person name="Submissions S."/>
        </authorList>
    </citation>
    <scope>NUCLEOTIDE SEQUENCE [LARGE SCALE GENOMIC DNA]</scope>
    <source>
        <strain evidence="3">DSM 24767</strain>
    </source>
</reference>
<feature type="transmembrane region" description="Helical" evidence="1">
    <location>
        <begin position="57"/>
        <end position="76"/>
    </location>
</feature>
<keyword evidence="1" id="KW-1133">Transmembrane helix</keyword>
<gene>
    <name evidence="2" type="ORF">SAMN04489842_3804</name>
</gene>
<keyword evidence="3" id="KW-1185">Reference proteome</keyword>
<evidence type="ECO:0000313" key="2">
    <source>
        <dbReference type="EMBL" id="SDR41526.1"/>
    </source>
</evidence>
<accession>A0A1H1IVX2</accession>
<proteinExistence type="predicted"/>
<dbReference type="EMBL" id="FNLC01000006">
    <property type="protein sequence ID" value="SDR41526.1"/>
    <property type="molecule type" value="Genomic_DNA"/>
</dbReference>
<dbReference type="STRING" id="1095778.SAMN04489842_3804"/>
<dbReference type="AlphaFoldDB" id="A0A1H1IVX2"/>
<feature type="transmembrane region" description="Helical" evidence="1">
    <location>
        <begin position="31"/>
        <end position="51"/>
    </location>
</feature>